<organism evidence="1 2">
    <name type="scientific">Kocuria rhizophila</name>
    <dbReference type="NCBI Taxonomy" id="72000"/>
    <lineage>
        <taxon>Bacteria</taxon>
        <taxon>Bacillati</taxon>
        <taxon>Actinomycetota</taxon>
        <taxon>Actinomycetes</taxon>
        <taxon>Micrococcales</taxon>
        <taxon>Micrococcaceae</taxon>
        <taxon>Kocuria</taxon>
    </lineage>
</organism>
<gene>
    <name evidence="1" type="ORF">E4P33_01225</name>
</gene>
<reference evidence="1 2" key="1">
    <citation type="submission" date="2019-03" db="EMBL/GenBank/DDBJ databases">
        <title>Genome Sequencing and Assembly of Various Microbes Isolated from Alder Root Nodule.</title>
        <authorList>
            <person name="Swanson E."/>
            <person name="Sevigny J.L."/>
            <person name="Pesce C."/>
            <person name="Davis I."/>
            <person name="Kleiner V."/>
            <person name="Tisa L."/>
        </authorList>
    </citation>
    <scope>NUCLEOTIDE SEQUENCE [LARGE SCALE GENOMIC DNA]</scope>
    <source>
        <strain evidence="1 2">4R-31</strain>
    </source>
</reference>
<protein>
    <submittedName>
        <fullName evidence="1">Uncharacterized protein</fullName>
    </submittedName>
</protein>
<dbReference type="Proteomes" id="UP000298017">
    <property type="component" value="Unassembled WGS sequence"/>
</dbReference>
<evidence type="ECO:0000313" key="2">
    <source>
        <dbReference type="Proteomes" id="UP000298017"/>
    </source>
</evidence>
<name>A0AAX2SI37_KOCRH</name>
<dbReference type="AlphaFoldDB" id="A0AAX2SI37"/>
<evidence type="ECO:0000313" key="1">
    <source>
        <dbReference type="EMBL" id="TFI03373.1"/>
    </source>
</evidence>
<accession>A0AAX2SI37</accession>
<comment type="caution">
    <text evidence="1">The sequence shown here is derived from an EMBL/GenBank/DDBJ whole genome shotgun (WGS) entry which is preliminary data.</text>
</comment>
<keyword evidence="2" id="KW-1185">Reference proteome</keyword>
<dbReference type="EMBL" id="SPNK01000001">
    <property type="protein sequence ID" value="TFI03373.1"/>
    <property type="molecule type" value="Genomic_DNA"/>
</dbReference>
<sequence length="269" mass="28020">MACVTDRAVSLAHRMLSGAGQATVVAYRMPGQPVLSSVAHGLTDRGELVLAATVDPASVEPELLVTGESLDVRMDVTKVAPEPGVRIVAATAHMLARLEWLDPLDAELLVGTGEVPELVAAVATAPRGMLAVLDVERVLLHDGSGVTPIGYATLLEHHGSGCAGTAQEIEAAGFDVVVDVDRLDLASVCDAAEQGWVPSHLLTRKPSEGGCAHTLERDFVVDVDLTGVTILRHGSRLTSVYFVPFASGGTAPADLTDNLRELLGARVAA</sequence>
<proteinExistence type="predicted"/>